<dbReference type="SUPFAM" id="SSF56519">
    <property type="entry name" value="Penicillin binding protein dimerisation domain"/>
    <property type="match status" value="1"/>
</dbReference>
<evidence type="ECO:0000259" key="20">
    <source>
        <dbReference type="Pfam" id="PF00905"/>
    </source>
</evidence>
<evidence type="ECO:0000256" key="5">
    <source>
        <dbReference type="ARBA" id="ARBA00022475"/>
    </source>
</evidence>
<evidence type="ECO:0000256" key="9">
    <source>
        <dbReference type="ARBA" id="ARBA00022692"/>
    </source>
</evidence>
<keyword evidence="13" id="KW-0573">Peptidoglycan synthesis</keyword>
<dbReference type="RefSeq" id="WP_132431480.1">
    <property type="nucleotide sequence ID" value="NZ_SLWK01000001.1"/>
</dbReference>
<evidence type="ECO:0000256" key="3">
    <source>
        <dbReference type="ARBA" id="ARBA00007898"/>
    </source>
</evidence>
<evidence type="ECO:0000256" key="16">
    <source>
        <dbReference type="ARBA" id="ARBA00023251"/>
    </source>
</evidence>
<dbReference type="InterPro" id="IPR001460">
    <property type="entry name" value="PCN-bd_Tpept"/>
</dbReference>
<keyword evidence="14 19" id="KW-1133">Transmembrane helix</keyword>
<evidence type="ECO:0000256" key="19">
    <source>
        <dbReference type="SAM" id="Phobius"/>
    </source>
</evidence>
<dbReference type="Pfam" id="PF03717">
    <property type="entry name" value="PBP_dimer"/>
    <property type="match status" value="1"/>
</dbReference>
<accession>A0A4R2GRH6</accession>
<evidence type="ECO:0000256" key="4">
    <source>
        <dbReference type="ARBA" id="ARBA00012865"/>
    </source>
</evidence>
<keyword evidence="16 18" id="KW-0046">Antibiotic resistance</keyword>
<dbReference type="Proteomes" id="UP000295221">
    <property type="component" value="Unassembled WGS sequence"/>
</dbReference>
<dbReference type="GO" id="GO:0071972">
    <property type="term" value="F:peptidoglycan L,D-transpeptidase activity"/>
    <property type="evidence" value="ECO:0007669"/>
    <property type="project" value="TreeGrafter"/>
</dbReference>
<dbReference type="GO" id="GO:0008360">
    <property type="term" value="P:regulation of cell shape"/>
    <property type="evidence" value="ECO:0007669"/>
    <property type="project" value="UniProtKB-KW"/>
</dbReference>
<keyword evidence="6" id="KW-0997">Cell inner membrane</keyword>
<evidence type="ECO:0000256" key="18">
    <source>
        <dbReference type="RuleBase" id="RU361140"/>
    </source>
</evidence>
<keyword evidence="12" id="KW-0133">Cell shape</keyword>
<evidence type="ECO:0000256" key="1">
    <source>
        <dbReference type="ARBA" id="ARBA00004167"/>
    </source>
</evidence>
<name>A0A4R2GRH6_9BACT</name>
<dbReference type="GO" id="GO:0017001">
    <property type="term" value="P:antibiotic catabolic process"/>
    <property type="evidence" value="ECO:0007669"/>
    <property type="project" value="InterPro"/>
</dbReference>
<keyword evidence="23" id="KW-1185">Reference proteome</keyword>
<evidence type="ECO:0000256" key="11">
    <source>
        <dbReference type="ARBA" id="ARBA00022801"/>
    </source>
</evidence>
<dbReference type="PANTHER" id="PTHR30627:SF2">
    <property type="entry name" value="PEPTIDOGLYCAN D,D-TRANSPEPTIDASE MRDA"/>
    <property type="match status" value="1"/>
</dbReference>
<comment type="similarity">
    <text evidence="3 18">Belongs to the class-D beta-lactamase family.</text>
</comment>
<keyword evidence="10" id="KW-0732">Signal</keyword>
<dbReference type="GO" id="GO:0005886">
    <property type="term" value="C:plasma membrane"/>
    <property type="evidence" value="ECO:0007669"/>
    <property type="project" value="UniProtKB-SubCell"/>
</dbReference>
<evidence type="ECO:0000256" key="8">
    <source>
        <dbReference type="ARBA" id="ARBA00022670"/>
    </source>
</evidence>
<evidence type="ECO:0000256" key="2">
    <source>
        <dbReference type="ARBA" id="ARBA00004236"/>
    </source>
</evidence>
<dbReference type="InterPro" id="IPR017790">
    <property type="entry name" value="Penicillin-binding_protein_2"/>
</dbReference>
<comment type="subcellular location">
    <subcellularLocation>
        <location evidence="2">Cell membrane</location>
    </subcellularLocation>
    <subcellularLocation>
        <location evidence="1">Membrane</location>
        <topology evidence="1">Single-pass membrane protein</topology>
    </subcellularLocation>
</comment>
<gene>
    <name evidence="22" type="ORF">EV194_101378</name>
</gene>
<dbReference type="Pfam" id="PF00905">
    <property type="entry name" value="Transpeptidase"/>
    <property type="match status" value="1"/>
</dbReference>
<comment type="caution">
    <text evidence="22">The sequence shown here is derived from an EMBL/GenBank/DDBJ whole genome shotgun (WGS) entry which is preliminary data.</text>
</comment>
<protein>
    <recommendedName>
        <fullName evidence="4 18">Beta-lactamase</fullName>
        <ecNumber evidence="4 18">3.5.2.6</ecNumber>
    </recommendedName>
</protein>
<evidence type="ECO:0000313" key="22">
    <source>
        <dbReference type="EMBL" id="TCO10746.1"/>
    </source>
</evidence>
<feature type="domain" description="Penicillin-binding protein transpeptidase" evidence="20">
    <location>
        <begin position="257"/>
        <end position="581"/>
    </location>
</feature>
<dbReference type="InterPro" id="IPR005311">
    <property type="entry name" value="PBP_dimer"/>
</dbReference>
<dbReference type="FunFam" id="3.40.710.10:FF:000024">
    <property type="entry name" value="Penicillin-binding protein 2"/>
    <property type="match status" value="1"/>
</dbReference>
<evidence type="ECO:0000313" key="23">
    <source>
        <dbReference type="Proteomes" id="UP000295221"/>
    </source>
</evidence>
<reference evidence="22 23" key="1">
    <citation type="submission" date="2019-03" db="EMBL/GenBank/DDBJ databases">
        <title>Genomic Encyclopedia of Type Strains, Phase IV (KMG-IV): sequencing the most valuable type-strain genomes for metagenomic binning, comparative biology and taxonomic classification.</title>
        <authorList>
            <person name="Goeker M."/>
        </authorList>
    </citation>
    <scope>NUCLEOTIDE SEQUENCE [LARGE SCALE GENOMIC DNA]</scope>
    <source>
        <strain evidence="22 23">DSM 24179</strain>
    </source>
</reference>
<comment type="catalytic activity">
    <reaction evidence="18">
        <text>a beta-lactam + H2O = a substituted beta-amino acid</text>
        <dbReference type="Rhea" id="RHEA:20401"/>
        <dbReference type="ChEBI" id="CHEBI:15377"/>
        <dbReference type="ChEBI" id="CHEBI:35627"/>
        <dbReference type="ChEBI" id="CHEBI:140347"/>
        <dbReference type="EC" id="3.5.2.6"/>
    </reaction>
</comment>
<organism evidence="22 23">
    <name type="scientific">Natronoflexus pectinivorans</name>
    <dbReference type="NCBI Taxonomy" id="682526"/>
    <lineage>
        <taxon>Bacteria</taxon>
        <taxon>Pseudomonadati</taxon>
        <taxon>Bacteroidota</taxon>
        <taxon>Bacteroidia</taxon>
        <taxon>Marinilabiliales</taxon>
        <taxon>Marinilabiliaceae</taxon>
        <taxon>Natronoflexus</taxon>
    </lineage>
</organism>
<keyword evidence="11 18" id="KW-0378">Hydrolase</keyword>
<dbReference type="GO" id="GO:0071555">
    <property type="term" value="P:cell wall organization"/>
    <property type="evidence" value="ECO:0007669"/>
    <property type="project" value="UniProtKB-KW"/>
</dbReference>
<dbReference type="GO" id="GO:0009002">
    <property type="term" value="F:serine-type D-Ala-D-Ala carboxypeptidase activity"/>
    <property type="evidence" value="ECO:0007669"/>
    <property type="project" value="InterPro"/>
</dbReference>
<dbReference type="EMBL" id="SLWK01000001">
    <property type="protein sequence ID" value="TCO10746.1"/>
    <property type="molecule type" value="Genomic_DNA"/>
</dbReference>
<dbReference type="OrthoDB" id="9766847at2"/>
<keyword evidence="17" id="KW-0961">Cell wall biogenesis/degradation</keyword>
<dbReference type="Gene3D" id="3.30.1390.30">
    <property type="entry name" value="Penicillin-binding protein 2a, domain 3"/>
    <property type="match status" value="1"/>
</dbReference>
<dbReference type="PANTHER" id="PTHR30627">
    <property type="entry name" value="PEPTIDOGLYCAN D,D-TRANSPEPTIDASE"/>
    <property type="match status" value="1"/>
</dbReference>
<keyword evidence="8" id="KW-0645">Protease</keyword>
<feature type="domain" description="Penicillin-binding protein dimerisation" evidence="21">
    <location>
        <begin position="51"/>
        <end position="219"/>
    </location>
</feature>
<proteinExistence type="inferred from homology"/>
<keyword evidence="15 19" id="KW-0472">Membrane</keyword>
<evidence type="ECO:0000256" key="17">
    <source>
        <dbReference type="ARBA" id="ARBA00023316"/>
    </source>
</evidence>
<dbReference type="EC" id="3.5.2.6" evidence="4 18"/>
<dbReference type="GO" id="GO:0006508">
    <property type="term" value="P:proteolysis"/>
    <property type="evidence" value="ECO:0007669"/>
    <property type="project" value="UniProtKB-KW"/>
</dbReference>
<evidence type="ECO:0000256" key="12">
    <source>
        <dbReference type="ARBA" id="ARBA00022960"/>
    </source>
</evidence>
<dbReference type="GO" id="GO:0046677">
    <property type="term" value="P:response to antibiotic"/>
    <property type="evidence" value="ECO:0007669"/>
    <property type="project" value="UniProtKB-UniRule"/>
</dbReference>
<dbReference type="AlphaFoldDB" id="A0A4R2GRH6"/>
<dbReference type="InterPro" id="IPR050515">
    <property type="entry name" value="Beta-lactam/transpept"/>
</dbReference>
<evidence type="ECO:0000256" key="6">
    <source>
        <dbReference type="ARBA" id="ARBA00022519"/>
    </source>
</evidence>
<evidence type="ECO:0000256" key="7">
    <source>
        <dbReference type="ARBA" id="ARBA00022645"/>
    </source>
</evidence>
<evidence type="ECO:0000259" key="21">
    <source>
        <dbReference type="Pfam" id="PF03717"/>
    </source>
</evidence>
<dbReference type="GO" id="GO:0008800">
    <property type="term" value="F:beta-lactamase activity"/>
    <property type="evidence" value="ECO:0007669"/>
    <property type="project" value="UniProtKB-UniRule"/>
</dbReference>
<evidence type="ECO:0000256" key="10">
    <source>
        <dbReference type="ARBA" id="ARBA00022729"/>
    </source>
</evidence>
<dbReference type="Gene3D" id="3.40.710.10">
    <property type="entry name" value="DD-peptidase/beta-lactamase superfamily"/>
    <property type="match status" value="1"/>
</dbReference>
<keyword evidence="9 19" id="KW-0812">Transmembrane</keyword>
<evidence type="ECO:0000256" key="14">
    <source>
        <dbReference type="ARBA" id="ARBA00022989"/>
    </source>
</evidence>
<feature type="transmembrane region" description="Helical" evidence="19">
    <location>
        <begin position="7"/>
        <end position="27"/>
    </location>
</feature>
<dbReference type="GO" id="GO:0008658">
    <property type="term" value="F:penicillin binding"/>
    <property type="evidence" value="ECO:0007669"/>
    <property type="project" value="InterPro"/>
</dbReference>
<sequence>MGNSNRAIIIGLFFGMIGLIFIIRLFVLQIVDPSYKFSAESNTQRKITEFPTRGLIYDRNGNLLVSNQPVYDVMIVPREVVPFDTVDFCNALNITRSELERLFEEVRFNLQRRRISSFRPSVFYKQLPAEQYAILQEKLYKFKGFFVQRRTVRKYEYPNAAHVLGYVAEVGETLLQSDPYYSLGDYTGISGIERTYETFLRGQKGARYVMVDVHGREMGSLRGGRMDTAAVAGSDVALTLDIELQAYGEKIMQNKIGSIVAIEPSTGEILALVSSPSYDPSLLVGRQRSRNFPILSSDTLSPLLNRAIMSGYPPGSTFKVLMALVGLQENVLTSTTRYPCHQGYTARGIHVRCRPHASPISLVPSIAVSCNTFYCHVFRNVLDNPVHGSPQEGLEQFRNYLLNFGLGTRLGSDFFNENRGFVPTRGYYDRIYNGRWGSLTVLSLGIGQGEILTTPIQMANMTAAIANRGHYFTPHVIKEIENDTIPSRFRVPHYTGIDSVHFEPVIDGMEESVWSDVGATARIARIPGISISGKTGTAQNPHGENHSIFVAFAPKDDPKIAIAVYVENAGYGSTYAAPIASLMVEKYLNRAIHPSRGWIETRMMNASFINESTE</sequence>
<keyword evidence="5" id="KW-1003">Cell membrane</keyword>
<dbReference type="SUPFAM" id="SSF56601">
    <property type="entry name" value="beta-lactamase/transpeptidase-like"/>
    <property type="match status" value="1"/>
</dbReference>
<dbReference type="PROSITE" id="PS00337">
    <property type="entry name" value="BETA_LACTAMASE_D"/>
    <property type="match status" value="1"/>
</dbReference>
<dbReference type="Gene3D" id="3.90.1310.10">
    <property type="entry name" value="Penicillin-binding protein 2a (Domain 2)"/>
    <property type="match status" value="1"/>
</dbReference>
<dbReference type="InterPro" id="IPR012338">
    <property type="entry name" value="Beta-lactam/transpept-like"/>
</dbReference>
<dbReference type="InterPro" id="IPR036138">
    <property type="entry name" value="PBP_dimer_sf"/>
</dbReference>
<keyword evidence="7" id="KW-0121">Carboxypeptidase</keyword>
<dbReference type="NCBIfam" id="TIGR03423">
    <property type="entry name" value="pbp2_mrdA"/>
    <property type="match status" value="1"/>
</dbReference>
<evidence type="ECO:0000256" key="13">
    <source>
        <dbReference type="ARBA" id="ARBA00022984"/>
    </source>
</evidence>
<dbReference type="GO" id="GO:0009252">
    <property type="term" value="P:peptidoglycan biosynthetic process"/>
    <property type="evidence" value="ECO:0007669"/>
    <property type="project" value="UniProtKB-KW"/>
</dbReference>
<evidence type="ECO:0000256" key="15">
    <source>
        <dbReference type="ARBA" id="ARBA00023136"/>
    </source>
</evidence>
<dbReference type="InterPro" id="IPR002137">
    <property type="entry name" value="Beta-lactam_class-D_AS"/>
</dbReference>